<dbReference type="PANTHER" id="PTHR43877:SF2">
    <property type="entry name" value="AMINOALKYLPHOSPHONATE N-ACETYLTRANSFERASE-RELATED"/>
    <property type="match status" value="1"/>
</dbReference>
<reference evidence="4 5" key="1">
    <citation type="submission" date="2023-09" db="EMBL/GenBank/DDBJ databases">
        <authorList>
            <person name="Rey-Velasco X."/>
        </authorList>
    </citation>
    <scope>NUCLEOTIDE SEQUENCE [LARGE SCALE GENOMIC DNA]</scope>
    <source>
        <strain evidence="4 5">F158</strain>
    </source>
</reference>
<dbReference type="InterPro" id="IPR016181">
    <property type="entry name" value="Acyl_CoA_acyltransferase"/>
</dbReference>
<protein>
    <submittedName>
        <fullName evidence="4">GNAT family N-acetyltransferase</fullName>
        <ecNumber evidence="4">2.3.1.-</ecNumber>
    </submittedName>
</protein>
<dbReference type="Gene3D" id="3.40.630.30">
    <property type="match status" value="1"/>
</dbReference>
<evidence type="ECO:0000256" key="2">
    <source>
        <dbReference type="ARBA" id="ARBA00023315"/>
    </source>
</evidence>
<name>A0ABU3DFW9_9RHOB</name>
<evidence type="ECO:0000256" key="1">
    <source>
        <dbReference type="ARBA" id="ARBA00022679"/>
    </source>
</evidence>
<dbReference type="Proteomes" id="UP001265259">
    <property type="component" value="Unassembled WGS sequence"/>
</dbReference>
<accession>A0ABU3DFW9</accession>
<dbReference type="Pfam" id="PF00583">
    <property type="entry name" value="Acetyltransf_1"/>
    <property type="match status" value="1"/>
</dbReference>
<keyword evidence="1 4" id="KW-0808">Transferase</keyword>
<evidence type="ECO:0000313" key="4">
    <source>
        <dbReference type="EMBL" id="MDT0682606.1"/>
    </source>
</evidence>
<keyword evidence="2 4" id="KW-0012">Acyltransferase</keyword>
<dbReference type="PANTHER" id="PTHR43877">
    <property type="entry name" value="AMINOALKYLPHOSPHONATE N-ACETYLTRANSFERASE-RELATED-RELATED"/>
    <property type="match status" value="1"/>
</dbReference>
<dbReference type="GO" id="GO:0016746">
    <property type="term" value="F:acyltransferase activity"/>
    <property type="evidence" value="ECO:0007669"/>
    <property type="project" value="UniProtKB-KW"/>
</dbReference>
<organism evidence="4 5">
    <name type="scientific">Tropicimonas omnivorans</name>
    <dbReference type="NCBI Taxonomy" id="3075590"/>
    <lineage>
        <taxon>Bacteria</taxon>
        <taxon>Pseudomonadati</taxon>
        <taxon>Pseudomonadota</taxon>
        <taxon>Alphaproteobacteria</taxon>
        <taxon>Rhodobacterales</taxon>
        <taxon>Roseobacteraceae</taxon>
        <taxon>Tropicimonas</taxon>
    </lineage>
</organism>
<gene>
    <name evidence="4" type="ORF">RM543_07910</name>
</gene>
<keyword evidence="5" id="KW-1185">Reference proteome</keyword>
<dbReference type="RefSeq" id="WP_311690347.1">
    <property type="nucleotide sequence ID" value="NZ_JAVRHL010000002.1"/>
</dbReference>
<comment type="caution">
    <text evidence="4">The sequence shown here is derived from an EMBL/GenBank/DDBJ whole genome shotgun (WGS) entry which is preliminary data.</text>
</comment>
<dbReference type="SUPFAM" id="SSF55729">
    <property type="entry name" value="Acyl-CoA N-acyltransferases (Nat)"/>
    <property type="match status" value="1"/>
</dbReference>
<evidence type="ECO:0000259" key="3">
    <source>
        <dbReference type="PROSITE" id="PS51186"/>
    </source>
</evidence>
<dbReference type="InterPro" id="IPR000182">
    <property type="entry name" value="GNAT_dom"/>
</dbReference>
<proteinExistence type="predicted"/>
<dbReference type="EC" id="2.3.1.-" evidence="4"/>
<dbReference type="PROSITE" id="PS51186">
    <property type="entry name" value="GNAT"/>
    <property type="match status" value="1"/>
</dbReference>
<sequence length="151" mass="16524">MSDDITFREAVRDEVPAIVALLRDDHMGKLREGSGMEAYLAAFDAMSKEGTNRQFVGVINGEVVACYQLTVISGLSLSASRRAQIEAVRVATHLRGQGHGARLVADAEARAREAGARLLQFTSNAERKDAHRFYQRLGYAASHTGFKKSLD</sequence>
<dbReference type="InterPro" id="IPR050832">
    <property type="entry name" value="Bact_Acetyltransf"/>
</dbReference>
<feature type="domain" description="N-acetyltransferase" evidence="3">
    <location>
        <begin position="5"/>
        <end position="151"/>
    </location>
</feature>
<dbReference type="EMBL" id="JAVRHL010000002">
    <property type="protein sequence ID" value="MDT0682606.1"/>
    <property type="molecule type" value="Genomic_DNA"/>
</dbReference>
<evidence type="ECO:0000313" key="5">
    <source>
        <dbReference type="Proteomes" id="UP001265259"/>
    </source>
</evidence>